<evidence type="ECO:0000313" key="2">
    <source>
        <dbReference type="EMBL" id="KAG2312152.1"/>
    </source>
</evidence>
<dbReference type="EMBL" id="JAAMPC010000005">
    <property type="protein sequence ID" value="KAG2312152.1"/>
    <property type="molecule type" value="Genomic_DNA"/>
</dbReference>
<dbReference type="AlphaFoldDB" id="A0A8X7VJ38"/>
<organism evidence="2 3">
    <name type="scientific">Brassica carinata</name>
    <name type="common">Ethiopian mustard</name>
    <name type="synonym">Abyssinian cabbage</name>
    <dbReference type="NCBI Taxonomy" id="52824"/>
    <lineage>
        <taxon>Eukaryota</taxon>
        <taxon>Viridiplantae</taxon>
        <taxon>Streptophyta</taxon>
        <taxon>Embryophyta</taxon>
        <taxon>Tracheophyta</taxon>
        <taxon>Spermatophyta</taxon>
        <taxon>Magnoliopsida</taxon>
        <taxon>eudicotyledons</taxon>
        <taxon>Gunneridae</taxon>
        <taxon>Pentapetalae</taxon>
        <taxon>rosids</taxon>
        <taxon>malvids</taxon>
        <taxon>Brassicales</taxon>
        <taxon>Brassicaceae</taxon>
        <taxon>Brassiceae</taxon>
        <taxon>Brassica</taxon>
    </lineage>
</organism>
<comment type="caution">
    <text evidence="2">The sequence shown here is derived from an EMBL/GenBank/DDBJ whole genome shotgun (WGS) entry which is preliminary data.</text>
</comment>
<proteinExistence type="predicted"/>
<feature type="region of interest" description="Disordered" evidence="1">
    <location>
        <begin position="1"/>
        <end position="78"/>
    </location>
</feature>
<evidence type="ECO:0000313" key="3">
    <source>
        <dbReference type="Proteomes" id="UP000886595"/>
    </source>
</evidence>
<gene>
    <name evidence="2" type="ORF">Bca52824_023709</name>
</gene>
<evidence type="ECO:0000256" key="1">
    <source>
        <dbReference type="SAM" id="MobiDB-lite"/>
    </source>
</evidence>
<dbReference type="Proteomes" id="UP000886595">
    <property type="component" value="Unassembled WGS sequence"/>
</dbReference>
<protein>
    <submittedName>
        <fullName evidence="2">Uncharacterized protein</fullName>
    </submittedName>
</protein>
<reference evidence="2 3" key="1">
    <citation type="submission" date="2020-02" db="EMBL/GenBank/DDBJ databases">
        <authorList>
            <person name="Ma Q."/>
            <person name="Huang Y."/>
            <person name="Song X."/>
            <person name="Pei D."/>
        </authorList>
    </citation>
    <scope>NUCLEOTIDE SEQUENCE [LARGE SCALE GENOMIC DNA]</scope>
    <source>
        <strain evidence="2">Sxm20200214</strain>
        <tissue evidence="2">Leaf</tissue>
    </source>
</reference>
<feature type="compositionally biased region" description="Basic and acidic residues" evidence="1">
    <location>
        <begin position="36"/>
        <end position="60"/>
    </location>
</feature>
<keyword evidence="3" id="KW-1185">Reference proteome</keyword>
<sequence length="78" mass="8794">MNEQESAEKGCSLYEAAVEAHHTDSADDEDSMQQGHHNEAPAAEDSKHHDHMPVEAHMEQQQESDSQGHCLGRRMSRR</sequence>
<name>A0A8X7VJ38_BRACI</name>
<accession>A0A8X7VJ38</accession>